<proteinExistence type="predicted"/>
<name>A0A6A4GJ23_9AGAR</name>
<dbReference type="EMBL" id="ML769953">
    <property type="protein sequence ID" value="KAE9385702.1"/>
    <property type="molecule type" value="Genomic_DNA"/>
</dbReference>
<organism evidence="1 2">
    <name type="scientific">Gymnopus androsaceus JB14</name>
    <dbReference type="NCBI Taxonomy" id="1447944"/>
    <lineage>
        <taxon>Eukaryota</taxon>
        <taxon>Fungi</taxon>
        <taxon>Dikarya</taxon>
        <taxon>Basidiomycota</taxon>
        <taxon>Agaricomycotina</taxon>
        <taxon>Agaricomycetes</taxon>
        <taxon>Agaricomycetidae</taxon>
        <taxon>Agaricales</taxon>
        <taxon>Marasmiineae</taxon>
        <taxon>Omphalotaceae</taxon>
        <taxon>Gymnopus</taxon>
    </lineage>
</organism>
<reference evidence="1" key="1">
    <citation type="journal article" date="2019" name="Environ. Microbiol.">
        <title>Fungal ecological strategies reflected in gene transcription - a case study of two litter decomposers.</title>
        <authorList>
            <person name="Barbi F."/>
            <person name="Kohler A."/>
            <person name="Barry K."/>
            <person name="Baskaran P."/>
            <person name="Daum C."/>
            <person name="Fauchery L."/>
            <person name="Ihrmark K."/>
            <person name="Kuo A."/>
            <person name="LaButti K."/>
            <person name="Lipzen A."/>
            <person name="Morin E."/>
            <person name="Grigoriev I.V."/>
            <person name="Henrissat B."/>
            <person name="Lindahl B."/>
            <person name="Martin F."/>
        </authorList>
    </citation>
    <scope>NUCLEOTIDE SEQUENCE</scope>
    <source>
        <strain evidence="1">JB14</strain>
    </source>
</reference>
<sequence length="107" mass="12147">MQWFPHNVDFSIAILAVFVSIRLYSELKFENSQDIEKDMLKMPLPPPTPRKNLTVLSGNCNGTTRWVISMKSSALSASKPSTPDRSRHLNAKLHEQMLYSSSNIEIL</sequence>
<gene>
    <name evidence="1" type="ORF">BT96DRAFT_949651</name>
</gene>
<accession>A0A6A4GJ23</accession>
<dbReference type="AlphaFoldDB" id="A0A6A4GJ23"/>
<dbReference type="Proteomes" id="UP000799118">
    <property type="component" value="Unassembled WGS sequence"/>
</dbReference>
<keyword evidence="2" id="KW-1185">Reference proteome</keyword>
<protein>
    <submittedName>
        <fullName evidence="1">Uncharacterized protein</fullName>
    </submittedName>
</protein>
<evidence type="ECO:0000313" key="2">
    <source>
        <dbReference type="Proteomes" id="UP000799118"/>
    </source>
</evidence>
<evidence type="ECO:0000313" key="1">
    <source>
        <dbReference type="EMBL" id="KAE9385702.1"/>
    </source>
</evidence>